<keyword evidence="4" id="KW-1185">Reference proteome</keyword>
<dbReference type="Pfam" id="PF13561">
    <property type="entry name" value="adh_short_C2"/>
    <property type="match status" value="1"/>
</dbReference>
<evidence type="ECO:0000313" key="3">
    <source>
        <dbReference type="EMBL" id="AQQ54696.1"/>
    </source>
</evidence>
<dbReference type="KEGG" id="pmar:B0X71_17365"/>
<sequence>MKFKDDVAIITGAASGIGQEVALQLAKEGAKIVLVDLNACGKTINSFEQGTDYLECLGDIKDPKFVKAVVNRTIEKYGEVHILVNNAGTCSRLDLEDMTLEMWDRDLNTNLKATFLFTQAVVYPHMKEAGYGRIVNISSVSGINGGVVSGEEKNGRSGPAYAASKGGVIALTRWVAKELGKYGITCNSVAPGATATAITAGVAYDTGGQVIDRMGEPSDIAEAVLYFASRGAGYTTSQVLKVDGGISIG</sequence>
<dbReference type="InterPro" id="IPR036291">
    <property type="entry name" value="NAD(P)-bd_dom_sf"/>
</dbReference>
<accession>A0A1Q2L2Q6</accession>
<reference evidence="3 4" key="1">
    <citation type="submission" date="2017-02" db="EMBL/GenBank/DDBJ databases">
        <title>The complete genomic sequence of a novel cold adapted crude oil-degrading bacterium Planococcus qaidamina Y42.</title>
        <authorList>
            <person name="Yang R."/>
        </authorList>
    </citation>
    <scope>NUCLEOTIDE SEQUENCE [LARGE SCALE GENOMIC DNA]</scope>
    <source>
        <strain evidence="3 4">Y42</strain>
    </source>
</reference>
<organism evidence="3 4">
    <name type="scientific">Planococcus lenghuensis</name>
    <dbReference type="NCBI Taxonomy" id="2213202"/>
    <lineage>
        <taxon>Bacteria</taxon>
        <taxon>Bacillati</taxon>
        <taxon>Bacillota</taxon>
        <taxon>Bacilli</taxon>
        <taxon>Bacillales</taxon>
        <taxon>Caryophanaceae</taxon>
        <taxon>Planococcus</taxon>
    </lineage>
</organism>
<dbReference type="InterPro" id="IPR002347">
    <property type="entry name" value="SDR_fam"/>
</dbReference>
<dbReference type="GO" id="GO:0016616">
    <property type="term" value="F:oxidoreductase activity, acting on the CH-OH group of donors, NAD or NADP as acceptor"/>
    <property type="evidence" value="ECO:0007669"/>
    <property type="project" value="TreeGrafter"/>
</dbReference>
<comment type="similarity">
    <text evidence="1">Belongs to the short-chain dehydrogenases/reductases (SDR) family.</text>
</comment>
<dbReference type="OrthoDB" id="9804774at2"/>
<dbReference type="GO" id="GO:0008206">
    <property type="term" value="P:bile acid metabolic process"/>
    <property type="evidence" value="ECO:0007669"/>
    <property type="project" value="UniProtKB-ARBA"/>
</dbReference>
<dbReference type="PROSITE" id="PS00061">
    <property type="entry name" value="ADH_SHORT"/>
    <property type="match status" value="1"/>
</dbReference>
<dbReference type="Proteomes" id="UP000188184">
    <property type="component" value="Chromosome"/>
</dbReference>
<dbReference type="InterPro" id="IPR020904">
    <property type="entry name" value="Sc_DH/Rdtase_CS"/>
</dbReference>
<evidence type="ECO:0000313" key="4">
    <source>
        <dbReference type="Proteomes" id="UP000188184"/>
    </source>
</evidence>
<dbReference type="PRINTS" id="PR00080">
    <property type="entry name" value="SDRFAMILY"/>
</dbReference>
<dbReference type="CDD" id="cd05233">
    <property type="entry name" value="SDR_c"/>
    <property type="match status" value="1"/>
</dbReference>
<dbReference type="PRINTS" id="PR00081">
    <property type="entry name" value="GDHRDH"/>
</dbReference>
<dbReference type="PANTHER" id="PTHR42760:SF133">
    <property type="entry name" value="3-OXOACYL-[ACYL-CARRIER-PROTEIN] REDUCTASE"/>
    <property type="match status" value="1"/>
</dbReference>
<evidence type="ECO:0000256" key="2">
    <source>
        <dbReference type="ARBA" id="ARBA00023002"/>
    </source>
</evidence>
<name>A0A1Q2L2Q6_9BACL</name>
<dbReference type="Gene3D" id="3.40.50.720">
    <property type="entry name" value="NAD(P)-binding Rossmann-like Domain"/>
    <property type="match status" value="1"/>
</dbReference>
<evidence type="ECO:0000256" key="1">
    <source>
        <dbReference type="ARBA" id="ARBA00006484"/>
    </source>
</evidence>
<dbReference type="AlphaFoldDB" id="A0A1Q2L2Q6"/>
<dbReference type="FunFam" id="3.40.50.720:FF:000084">
    <property type="entry name" value="Short-chain dehydrogenase reductase"/>
    <property type="match status" value="1"/>
</dbReference>
<keyword evidence="2" id="KW-0560">Oxidoreductase</keyword>
<dbReference type="EMBL" id="CP019640">
    <property type="protein sequence ID" value="AQQ54696.1"/>
    <property type="molecule type" value="Genomic_DNA"/>
</dbReference>
<gene>
    <name evidence="3" type="ORF">B0X71_17365</name>
</gene>
<dbReference type="PANTHER" id="PTHR42760">
    <property type="entry name" value="SHORT-CHAIN DEHYDROGENASES/REDUCTASES FAMILY MEMBER"/>
    <property type="match status" value="1"/>
</dbReference>
<dbReference type="SUPFAM" id="SSF51735">
    <property type="entry name" value="NAD(P)-binding Rossmann-fold domains"/>
    <property type="match status" value="1"/>
</dbReference>
<proteinExistence type="inferred from homology"/>
<dbReference type="RefSeq" id="WP_077590596.1">
    <property type="nucleotide sequence ID" value="NZ_CP019640.1"/>
</dbReference>
<protein>
    <submittedName>
        <fullName evidence="3">3-oxoacyl-ACP reductase</fullName>
    </submittedName>
</protein>